<feature type="compositionally biased region" description="Acidic residues" evidence="1">
    <location>
        <begin position="91"/>
        <end position="117"/>
    </location>
</feature>
<proteinExistence type="predicted"/>
<feature type="region of interest" description="Disordered" evidence="1">
    <location>
        <begin position="89"/>
        <end position="127"/>
    </location>
</feature>
<dbReference type="AlphaFoldDB" id="A0AAW1KIL7"/>
<dbReference type="Proteomes" id="UP001458880">
    <property type="component" value="Unassembled WGS sequence"/>
</dbReference>
<dbReference type="EMBL" id="JASPKY010000217">
    <property type="protein sequence ID" value="KAK9719703.1"/>
    <property type="molecule type" value="Genomic_DNA"/>
</dbReference>
<protein>
    <submittedName>
        <fullName evidence="2">Uncharacterized protein</fullName>
    </submittedName>
</protein>
<accession>A0AAW1KIL7</accession>
<organism evidence="2 3">
    <name type="scientific">Popillia japonica</name>
    <name type="common">Japanese beetle</name>
    <dbReference type="NCBI Taxonomy" id="7064"/>
    <lineage>
        <taxon>Eukaryota</taxon>
        <taxon>Metazoa</taxon>
        <taxon>Ecdysozoa</taxon>
        <taxon>Arthropoda</taxon>
        <taxon>Hexapoda</taxon>
        <taxon>Insecta</taxon>
        <taxon>Pterygota</taxon>
        <taxon>Neoptera</taxon>
        <taxon>Endopterygota</taxon>
        <taxon>Coleoptera</taxon>
        <taxon>Polyphaga</taxon>
        <taxon>Scarabaeiformia</taxon>
        <taxon>Scarabaeidae</taxon>
        <taxon>Rutelinae</taxon>
        <taxon>Popillia</taxon>
    </lineage>
</organism>
<name>A0AAW1KIL7_POPJA</name>
<gene>
    <name evidence="2" type="ORF">QE152_g22512</name>
</gene>
<evidence type="ECO:0000256" key="1">
    <source>
        <dbReference type="SAM" id="MobiDB-lite"/>
    </source>
</evidence>
<comment type="caution">
    <text evidence="2">The sequence shown here is derived from an EMBL/GenBank/DDBJ whole genome shotgun (WGS) entry which is preliminary data.</text>
</comment>
<evidence type="ECO:0000313" key="2">
    <source>
        <dbReference type="EMBL" id="KAK9719703.1"/>
    </source>
</evidence>
<feature type="compositionally biased region" description="Basic and acidic residues" evidence="1">
    <location>
        <begin position="158"/>
        <end position="175"/>
    </location>
</feature>
<feature type="region of interest" description="Disordered" evidence="1">
    <location>
        <begin position="154"/>
        <end position="175"/>
    </location>
</feature>
<reference evidence="2 3" key="1">
    <citation type="journal article" date="2024" name="BMC Genomics">
        <title>De novo assembly and annotation of Popillia japonica's genome with initial clues to its potential as an invasive pest.</title>
        <authorList>
            <person name="Cucini C."/>
            <person name="Boschi S."/>
            <person name="Funari R."/>
            <person name="Cardaioli E."/>
            <person name="Iannotti N."/>
            <person name="Marturano G."/>
            <person name="Paoli F."/>
            <person name="Bruttini M."/>
            <person name="Carapelli A."/>
            <person name="Frati F."/>
            <person name="Nardi F."/>
        </authorList>
    </citation>
    <scope>NUCLEOTIDE SEQUENCE [LARGE SCALE GENOMIC DNA]</scope>
    <source>
        <strain evidence="2">DMR45628</strain>
    </source>
</reference>
<sequence length="175" mass="19088">MTAQFTSTQIKLEGVDPSENVTEIQSYLEGFQKEIESSDGTVHQVTEIDADENDGDGEEGTYFVDQAGHYYYQAKGESQPVMTISGINDADGGEGEEFIINPENDEDGAEEDAEESLPNEPGNNQILINNGSAYQRITVVPADTSSNELSYVLIVQQPDDKEGEQTDGDQGRRAN</sequence>
<keyword evidence="3" id="KW-1185">Reference proteome</keyword>
<evidence type="ECO:0000313" key="3">
    <source>
        <dbReference type="Proteomes" id="UP001458880"/>
    </source>
</evidence>